<feature type="region of interest" description="Disordered" evidence="1">
    <location>
        <begin position="1"/>
        <end position="31"/>
    </location>
</feature>
<dbReference type="EMBL" id="AYXG01000158">
    <property type="protein sequence ID" value="EWC60472.1"/>
    <property type="molecule type" value="Genomic_DNA"/>
</dbReference>
<dbReference type="NCBIfam" id="NF038206">
    <property type="entry name" value="RGCVC_fam"/>
    <property type="match status" value="1"/>
</dbReference>
<dbReference type="AlphaFoldDB" id="W7IUM8"/>
<dbReference type="Proteomes" id="UP000019277">
    <property type="component" value="Unassembled WGS sequence"/>
</dbReference>
<keyword evidence="3" id="KW-1185">Reference proteome</keyword>
<evidence type="ECO:0000313" key="2">
    <source>
        <dbReference type="EMBL" id="EWC60472.1"/>
    </source>
</evidence>
<proteinExistence type="predicted"/>
<evidence type="ECO:0000256" key="1">
    <source>
        <dbReference type="SAM" id="MobiDB-lite"/>
    </source>
</evidence>
<dbReference type="RefSeq" id="WP_152552190.1">
    <property type="nucleotide sequence ID" value="NZ_AYXG01000158.1"/>
</dbReference>
<feature type="compositionally biased region" description="Low complexity" evidence="1">
    <location>
        <begin position="7"/>
        <end position="21"/>
    </location>
</feature>
<reference evidence="2 3" key="1">
    <citation type="journal article" date="2014" name="Genome Announc.">
        <title>Draft Genome Sequence of the Antitrypanosomally Active Sponge-Associated Bacterium Actinokineospora sp. Strain EG49.</title>
        <authorList>
            <person name="Harjes J."/>
            <person name="Ryu T."/>
            <person name="Abdelmohsen U.R."/>
            <person name="Moitinho-Silva L."/>
            <person name="Horn H."/>
            <person name="Ravasi T."/>
            <person name="Hentschel U."/>
        </authorList>
    </citation>
    <scope>NUCLEOTIDE SEQUENCE [LARGE SCALE GENOMIC DNA]</scope>
    <source>
        <strain evidence="2 3">EG49</strain>
    </source>
</reference>
<gene>
    <name evidence="2" type="ORF">UO65_4239</name>
</gene>
<accession>W7IUM8</accession>
<dbReference type="PATRIC" id="fig|909613.9.peg.4242"/>
<evidence type="ECO:0000313" key="3">
    <source>
        <dbReference type="Proteomes" id="UP000019277"/>
    </source>
</evidence>
<comment type="caution">
    <text evidence="2">The sequence shown here is derived from an EMBL/GenBank/DDBJ whole genome shotgun (WGS) entry which is preliminary data.</text>
</comment>
<organism evidence="2 3">
    <name type="scientific">Actinokineospora spheciospongiae</name>
    <dbReference type="NCBI Taxonomy" id="909613"/>
    <lineage>
        <taxon>Bacteria</taxon>
        <taxon>Bacillati</taxon>
        <taxon>Actinomycetota</taxon>
        <taxon>Actinomycetes</taxon>
        <taxon>Pseudonocardiales</taxon>
        <taxon>Pseudonocardiaceae</taxon>
        <taxon>Actinokineospora</taxon>
    </lineage>
</organism>
<feature type="region of interest" description="Disordered" evidence="1">
    <location>
        <begin position="65"/>
        <end position="87"/>
    </location>
</feature>
<name>W7IUM8_9PSEU</name>
<dbReference type="STRING" id="909613.UO65_4239"/>
<protein>
    <submittedName>
        <fullName evidence="2">Uncharacterized protein</fullName>
    </submittedName>
</protein>
<sequence>MDALANSSTPSSSTPDASTPDAGDHAEETCTACPHPLDAHDPIALRFCRAGAAGGPARKCLCSGESAGMTYGNSNKGPINRKATSGR</sequence>
<feature type="compositionally biased region" description="Polar residues" evidence="1">
    <location>
        <begin position="71"/>
        <end position="87"/>
    </location>
</feature>